<organism evidence="5">
    <name type="scientific">Pseudo-nitzschia australis</name>
    <dbReference type="NCBI Taxonomy" id="44445"/>
    <lineage>
        <taxon>Eukaryota</taxon>
        <taxon>Sar</taxon>
        <taxon>Stramenopiles</taxon>
        <taxon>Ochrophyta</taxon>
        <taxon>Bacillariophyta</taxon>
        <taxon>Bacillariophyceae</taxon>
        <taxon>Bacillariophycidae</taxon>
        <taxon>Bacillariales</taxon>
        <taxon>Bacillariaceae</taxon>
        <taxon>Pseudo-nitzschia</taxon>
    </lineage>
</organism>
<dbReference type="InterPro" id="IPR000719">
    <property type="entry name" value="Prot_kinase_dom"/>
</dbReference>
<dbReference type="PROSITE" id="PS50011">
    <property type="entry name" value="PROTEIN_KINASE_DOM"/>
    <property type="match status" value="1"/>
</dbReference>
<dbReference type="Gene3D" id="3.30.200.20">
    <property type="entry name" value="Phosphorylase Kinase, domain 1"/>
    <property type="match status" value="1"/>
</dbReference>
<feature type="domain" description="Protein kinase" evidence="3">
    <location>
        <begin position="74"/>
        <end position="409"/>
    </location>
</feature>
<dbReference type="PROSITE" id="PS00107">
    <property type="entry name" value="PROTEIN_KINASE_ATP"/>
    <property type="match status" value="1"/>
</dbReference>
<dbReference type="InterPro" id="IPR051681">
    <property type="entry name" value="Ser/Thr_Kinases-Pseudokinases"/>
</dbReference>
<evidence type="ECO:0000313" key="4">
    <source>
        <dbReference type="EMBL" id="CAE0713578.1"/>
    </source>
</evidence>
<gene>
    <name evidence="4" type="ORF">PAUS00366_LOCUS6330</name>
    <name evidence="5" type="ORF">PAUS00366_LOCUS6331</name>
</gene>
<dbReference type="AlphaFoldDB" id="A0A6U9XKL7"/>
<proteinExistence type="predicted"/>
<sequence length="516" mass="59315">MSLYTQSQSHNVDFCPNIDANRSMARNFAYRWPDRFAKQMSDNVHRQVQHMLGESRLTRRDENDIQLIQPNDIFSIDRILGSGAFSQVSAVTTRDGRRYACKHLQQKLMERPQDFQLAAAELALEAHILSSFDHPNILKIRGWTANGIASFECGKHDAFFLMLDLLDETLDERIGRWRDQEIHIRQTDSSASTTVPNLILDDTQDHSYPFYNNHNNYPQHHQQQQHRHALTDTSDRRLQTLYFEKIRIMTEIASALDYIHAQGVVFRDLKPQNIGFSAETNRVQIFDFGLSRELPSLDTSTPFSMSGKVGTLRYMAPEVATNQSYNISCDIYSWAIVSYELLSLEKPFDGWTRDLHEDLVCNRGLRPETSNTLHPISQDMKLVLEQAWSPIPSNRGTMSQIGAQLQCILAYATEQQNLRVDFEQLNQQKLQQRRFYEQPKQQQLPLSVAPTPQAATSSPSNTNKFYIDNMPLFLMNDRCTSASAPIQATRISRSMSFETIETINTSSLSVDDFKYI</sequence>
<feature type="binding site" evidence="1">
    <location>
        <position position="102"/>
    </location>
    <ligand>
        <name>ATP</name>
        <dbReference type="ChEBI" id="CHEBI:30616"/>
    </ligand>
</feature>
<evidence type="ECO:0000259" key="3">
    <source>
        <dbReference type="PROSITE" id="PS50011"/>
    </source>
</evidence>
<dbReference type="Pfam" id="PF00069">
    <property type="entry name" value="Pkinase"/>
    <property type="match status" value="1"/>
</dbReference>
<dbReference type="EMBL" id="HBIX01008196">
    <property type="protein sequence ID" value="CAE0713578.1"/>
    <property type="molecule type" value="Transcribed_RNA"/>
</dbReference>
<dbReference type="InterPro" id="IPR017441">
    <property type="entry name" value="Protein_kinase_ATP_BS"/>
</dbReference>
<dbReference type="InterPro" id="IPR011009">
    <property type="entry name" value="Kinase-like_dom_sf"/>
</dbReference>
<dbReference type="SUPFAM" id="SSF56112">
    <property type="entry name" value="Protein kinase-like (PK-like)"/>
    <property type="match status" value="1"/>
</dbReference>
<dbReference type="Gene3D" id="1.10.510.10">
    <property type="entry name" value="Transferase(Phosphotransferase) domain 1"/>
    <property type="match status" value="1"/>
</dbReference>
<dbReference type="GO" id="GO:0004674">
    <property type="term" value="F:protein serine/threonine kinase activity"/>
    <property type="evidence" value="ECO:0007669"/>
    <property type="project" value="TreeGrafter"/>
</dbReference>
<name>A0A6U9XKL7_9STRA</name>
<evidence type="ECO:0000256" key="2">
    <source>
        <dbReference type="SAM" id="MobiDB-lite"/>
    </source>
</evidence>
<reference evidence="5" key="1">
    <citation type="submission" date="2021-01" db="EMBL/GenBank/DDBJ databases">
        <authorList>
            <person name="Corre E."/>
            <person name="Pelletier E."/>
            <person name="Niang G."/>
            <person name="Scheremetjew M."/>
            <person name="Finn R."/>
            <person name="Kale V."/>
            <person name="Holt S."/>
            <person name="Cochrane G."/>
            <person name="Meng A."/>
            <person name="Brown T."/>
            <person name="Cohen L."/>
        </authorList>
    </citation>
    <scope>NUCLEOTIDE SEQUENCE</scope>
    <source>
        <strain evidence="5">10249 10 AB</strain>
    </source>
</reference>
<evidence type="ECO:0000256" key="1">
    <source>
        <dbReference type="PROSITE-ProRule" id="PRU10141"/>
    </source>
</evidence>
<dbReference type="EMBL" id="HBIX01008197">
    <property type="protein sequence ID" value="CAE0713579.1"/>
    <property type="molecule type" value="Transcribed_RNA"/>
</dbReference>
<dbReference type="GO" id="GO:0005524">
    <property type="term" value="F:ATP binding"/>
    <property type="evidence" value="ECO:0007669"/>
    <property type="project" value="UniProtKB-UniRule"/>
</dbReference>
<feature type="region of interest" description="Disordered" evidence="2">
    <location>
        <begin position="441"/>
        <end position="461"/>
    </location>
</feature>
<dbReference type="PANTHER" id="PTHR44329">
    <property type="entry name" value="SERINE/THREONINE-PROTEIN KINASE TNNI3K-RELATED"/>
    <property type="match status" value="1"/>
</dbReference>
<accession>A0A6U9XKL7</accession>
<keyword evidence="1" id="KW-0547">Nucleotide-binding</keyword>
<keyword evidence="1" id="KW-0067">ATP-binding</keyword>
<evidence type="ECO:0000313" key="5">
    <source>
        <dbReference type="EMBL" id="CAE0713579.1"/>
    </source>
</evidence>
<dbReference type="SMART" id="SM00220">
    <property type="entry name" value="S_TKc"/>
    <property type="match status" value="1"/>
</dbReference>
<protein>
    <recommendedName>
        <fullName evidence="3">Protein kinase domain-containing protein</fullName>
    </recommendedName>
</protein>